<dbReference type="EMBL" id="CP114413">
    <property type="protein sequence ID" value="WAZ26766.1"/>
    <property type="molecule type" value="Genomic_DNA"/>
</dbReference>
<sequence length="380" mass="40245">MTGGWDAVVAGAGPAGSVAALCLARAGRRVLLLDPRPRDLTGPRGAGPYRIGETLPPAARPLLRDLGLLAGLDADGHLPCTGTDAAWGSEHLHGRGHVMDPHGHGWHLDRVRFDAFLRGAAEDAGARPVCGVAVRRTGRPGAWRLVVRERGVERELPCAWLVDATGRRALIARRGAVRLRQDRLVAAYALLPGPVPADQDLRTLVESVPGGWWYTARVPTGRLFAHLTDLDLVEPRLRTAAGFLEGAAGTRHVRTRLDGYAVGRLPEPRWAPAHGQRLAPPAGPGWVAAGDAALACDPLSSQGILTALHTGARAAAAVDGCLRSEADALAAYHAFVDGIAARYLALHARAYADEARWVSSPFWARRRPAVAARSGVLTPG</sequence>
<dbReference type="PANTHER" id="PTHR43747:SF1">
    <property type="entry name" value="SLR1998 PROTEIN"/>
    <property type="match status" value="1"/>
</dbReference>
<dbReference type="InterPro" id="IPR036188">
    <property type="entry name" value="FAD/NAD-bd_sf"/>
</dbReference>
<dbReference type="Gene3D" id="3.50.50.60">
    <property type="entry name" value="FAD/NAD(P)-binding domain"/>
    <property type="match status" value="1"/>
</dbReference>
<feature type="domain" description="FAD-binding" evidence="2">
    <location>
        <begin position="6"/>
        <end position="178"/>
    </location>
</feature>
<proteinExistence type="inferred from homology"/>
<evidence type="ECO:0000313" key="4">
    <source>
        <dbReference type="Proteomes" id="UP001164439"/>
    </source>
</evidence>
<dbReference type="Proteomes" id="UP001164439">
    <property type="component" value="Chromosome"/>
</dbReference>
<dbReference type="PANTHER" id="PTHR43747">
    <property type="entry name" value="FAD-BINDING PROTEIN"/>
    <property type="match status" value="1"/>
</dbReference>
<evidence type="ECO:0000313" key="3">
    <source>
        <dbReference type="EMBL" id="WAZ26766.1"/>
    </source>
</evidence>
<keyword evidence="4" id="KW-1185">Reference proteome</keyword>
<reference evidence="3" key="1">
    <citation type="submission" date="2022-12" db="EMBL/GenBank/DDBJ databases">
        <authorList>
            <person name="Ruckert C."/>
            <person name="Busche T."/>
            <person name="Kalinowski J."/>
            <person name="Wittmann C."/>
        </authorList>
    </citation>
    <scope>NUCLEOTIDE SEQUENCE</scope>
    <source>
        <strain evidence="3">DSM 40467</strain>
    </source>
</reference>
<dbReference type="InterPro" id="IPR002938">
    <property type="entry name" value="FAD-bd"/>
</dbReference>
<evidence type="ECO:0000256" key="1">
    <source>
        <dbReference type="ARBA" id="ARBA00038396"/>
    </source>
</evidence>
<evidence type="ECO:0000259" key="2">
    <source>
        <dbReference type="Pfam" id="PF01494"/>
    </source>
</evidence>
<dbReference type="RefSeq" id="WP_269664252.1">
    <property type="nucleotide sequence ID" value="NZ_CP114413.1"/>
</dbReference>
<dbReference type="Pfam" id="PF01494">
    <property type="entry name" value="FAD_binding_3"/>
    <property type="match status" value="1"/>
</dbReference>
<dbReference type="Gene3D" id="3.30.9.100">
    <property type="match status" value="1"/>
</dbReference>
<organism evidence="3 4">
    <name type="scientific">Streptomyces cinnabarinus</name>
    <dbReference type="NCBI Taxonomy" id="67287"/>
    <lineage>
        <taxon>Bacteria</taxon>
        <taxon>Bacillati</taxon>
        <taxon>Actinomycetota</taxon>
        <taxon>Actinomycetes</taxon>
        <taxon>Kitasatosporales</taxon>
        <taxon>Streptomycetaceae</taxon>
        <taxon>Streptomyces</taxon>
    </lineage>
</organism>
<gene>
    <name evidence="3" type="ORF">STRCI_008399</name>
</gene>
<dbReference type="InterPro" id="IPR050816">
    <property type="entry name" value="Flavin-dep_Halogenase_NPB"/>
</dbReference>
<name>A0ABY7KUW0_9ACTN</name>
<comment type="similarity">
    <text evidence="1">Belongs to the flavin-dependent halogenase family. Bacterial tryptophan halogenase subfamily.</text>
</comment>
<accession>A0ABY7KUW0</accession>
<protein>
    <submittedName>
        <fullName evidence="3">NAD(P)/FAD-dependent oxidoreductase</fullName>
    </submittedName>
</protein>
<dbReference type="SUPFAM" id="SSF51905">
    <property type="entry name" value="FAD/NAD(P)-binding domain"/>
    <property type="match status" value="1"/>
</dbReference>
<dbReference type="PRINTS" id="PR00469">
    <property type="entry name" value="PNDRDTASEII"/>
</dbReference>